<keyword evidence="8" id="KW-0732">Signal</keyword>
<dbReference type="Proteomes" id="UP000620550">
    <property type="component" value="Unassembled WGS sequence"/>
</dbReference>
<dbReference type="SUPFAM" id="SSF56935">
    <property type="entry name" value="Porins"/>
    <property type="match status" value="1"/>
</dbReference>
<comment type="subcellular location">
    <subcellularLocation>
        <location evidence="1 7">Cell outer membrane</location>
        <topology evidence="1 7">Multi-pass membrane protein</topology>
    </subcellularLocation>
</comment>
<dbReference type="InterPro" id="IPR037066">
    <property type="entry name" value="Plug_dom_sf"/>
</dbReference>
<evidence type="ECO:0000256" key="3">
    <source>
        <dbReference type="ARBA" id="ARBA00022452"/>
    </source>
</evidence>
<dbReference type="InterPro" id="IPR039426">
    <property type="entry name" value="TonB-dep_rcpt-like"/>
</dbReference>
<comment type="similarity">
    <text evidence="7">Belongs to the TonB-dependent receptor family.</text>
</comment>
<keyword evidence="5 7" id="KW-0472">Membrane</keyword>
<dbReference type="EMBL" id="BNAF01000001">
    <property type="protein sequence ID" value="GHE23248.1"/>
    <property type="molecule type" value="Genomic_DNA"/>
</dbReference>
<keyword evidence="2 7" id="KW-0813">Transport</keyword>
<dbReference type="PROSITE" id="PS52016">
    <property type="entry name" value="TONB_DEPENDENT_REC_3"/>
    <property type="match status" value="1"/>
</dbReference>
<dbReference type="Pfam" id="PF07715">
    <property type="entry name" value="Plug"/>
    <property type="match status" value="1"/>
</dbReference>
<accession>A0ABQ3HV32</accession>
<feature type="chain" id="PRO_5045983711" evidence="8">
    <location>
        <begin position="19"/>
        <end position="1112"/>
    </location>
</feature>
<proteinExistence type="inferred from homology"/>
<evidence type="ECO:0000256" key="8">
    <source>
        <dbReference type="SAM" id="SignalP"/>
    </source>
</evidence>
<feature type="domain" description="TonB-dependent receptor plug" evidence="9">
    <location>
        <begin position="128"/>
        <end position="253"/>
    </location>
</feature>
<evidence type="ECO:0000259" key="9">
    <source>
        <dbReference type="Pfam" id="PF07715"/>
    </source>
</evidence>
<keyword evidence="11" id="KW-1185">Reference proteome</keyword>
<dbReference type="Gene3D" id="2.170.130.10">
    <property type="entry name" value="TonB-dependent receptor, plug domain"/>
    <property type="match status" value="1"/>
</dbReference>
<dbReference type="InterPro" id="IPR023997">
    <property type="entry name" value="TonB-dep_OMP_SusC/RagA_CS"/>
</dbReference>
<name>A0ABQ3HV32_9SPHI</name>
<dbReference type="InterPro" id="IPR023996">
    <property type="entry name" value="TonB-dep_OMP_SusC/RagA"/>
</dbReference>
<evidence type="ECO:0000256" key="1">
    <source>
        <dbReference type="ARBA" id="ARBA00004571"/>
    </source>
</evidence>
<keyword evidence="3 7" id="KW-1134">Transmembrane beta strand</keyword>
<evidence type="ECO:0000313" key="10">
    <source>
        <dbReference type="EMBL" id="GHE23248.1"/>
    </source>
</evidence>
<evidence type="ECO:0000256" key="6">
    <source>
        <dbReference type="ARBA" id="ARBA00023237"/>
    </source>
</evidence>
<dbReference type="InterPro" id="IPR008969">
    <property type="entry name" value="CarboxyPept-like_regulatory"/>
</dbReference>
<evidence type="ECO:0000256" key="5">
    <source>
        <dbReference type="ARBA" id="ARBA00023136"/>
    </source>
</evidence>
<gene>
    <name evidence="10" type="ORF">GCM10017764_02160</name>
</gene>
<comment type="caution">
    <text evidence="10">The sequence shown here is derived from an EMBL/GenBank/DDBJ whole genome shotgun (WGS) entry which is preliminary data.</text>
</comment>
<dbReference type="NCBIfam" id="TIGR04056">
    <property type="entry name" value="OMP_RagA_SusC"/>
    <property type="match status" value="1"/>
</dbReference>
<protein>
    <submittedName>
        <fullName evidence="10">SusC/RagA family TonB-linked outer membrane protein</fullName>
    </submittedName>
</protein>
<organism evidence="10 11">
    <name type="scientific">Sphingobacterium griseoflavum</name>
    <dbReference type="NCBI Taxonomy" id="1474952"/>
    <lineage>
        <taxon>Bacteria</taxon>
        <taxon>Pseudomonadati</taxon>
        <taxon>Bacteroidota</taxon>
        <taxon>Sphingobacteriia</taxon>
        <taxon>Sphingobacteriales</taxon>
        <taxon>Sphingobacteriaceae</taxon>
        <taxon>Sphingobacterium</taxon>
    </lineage>
</organism>
<keyword evidence="4 7" id="KW-0812">Transmembrane</keyword>
<dbReference type="InterPro" id="IPR036942">
    <property type="entry name" value="Beta-barrel_TonB_sf"/>
</dbReference>
<evidence type="ECO:0000256" key="4">
    <source>
        <dbReference type="ARBA" id="ARBA00022692"/>
    </source>
</evidence>
<dbReference type="InterPro" id="IPR012910">
    <property type="entry name" value="Plug_dom"/>
</dbReference>
<feature type="signal peptide" evidence="8">
    <location>
        <begin position="1"/>
        <end position="18"/>
    </location>
</feature>
<keyword evidence="6 7" id="KW-0998">Cell outer membrane</keyword>
<evidence type="ECO:0000313" key="11">
    <source>
        <dbReference type="Proteomes" id="UP000620550"/>
    </source>
</evidence>
<dbReference type="NCBIfam" id="TIGR04057">
    <property type="entry name" value="SusC_RagA_signa"/>
    <property type="match status" value="1"/>
</dbReference>
<dbReference type="SUPFAM" id="SSF49464">
    <property type="entry name" value="Carboxypeptidase regulatory domain-like"/>
    <property type="match status" value="1"/>
</dbReference>
<dbReference type="Gene3D" id="2.40.170.20">
    <property type="entry name" value="TonB-dependent receptor, beta-barrel domain"/>
    <property type="match status" value="1"/>
</dbReference>
<dbReference type="RefSeq" id="WP_189624751.1">
    <property type="nucleotide sequence ID" value="NZ_BNAF01000001.1"/>
</dbReference>
<reference evidence="11" key="1">
    <citation type="journal article" date="2019" name="Int. J. Syst. Evol. Microbiol.">
        <title>The Global Catalogue of Microorganisms (GCM) 10K type strain sequencing project: providing services to taxonomists for standard genome sequencing and annotation.</title>
        <authorList>
            <consortium name="The Broad Institute Genomics Platform"/>
            <consortium name="The Broad Institute Genome Sequencing Center for Infectious Disease"/>
            <person name="Wu L."/>
            <person name="Ma J."/>
        </authorList>
    </citation>
    <scope>NUCLEOTIDE SEQUENCE [LARGE SCALE GENOMIC DNA]</scope>
    <source>
        <strain evidence="11">CGMCC 1.12966</strain>
    </source>
</reference>
<dbReference type="Gene3D" id="2.60.40.1120">
    <property type="entry name" value="Carboxypeptidase-like, regulatory domain"/>
    <property type="match status" value="1"/>
</dbReference>
<evidence type="ECO:0000256" key="2">
    <source>
        <dbReference type="ARBA" id="ARBA00022448"/>
    </source>
</evidence>
<sequence>MNRLLMLFVLFCCNVASAQTATQLEGRVLDATTNKPIIGATIMVENTAVAEETGVAGQVQQSALGVITDEKGAFSLSIPNGVRFVTVSFMGYEKLRVAVYAGSKTLLLQPSGESLEEVIVTGYTDIKKRKNTTAYNKIDMDKIQQAGVSSVEQMLEGQVAGMQFSNLSGGPNGMSQIRIRGTVSMNGTQDPLWVLDGLPIEGTAMPNRLDKDNINDLRNLPIAGLNPDDIQDITVLKDAAATSIYGARAANGVIVITTKRGKSGPAQVNVSANSFIAERPDFNRLNLMNASQKVDFELAMAGRSDLDYRSGKGAIARLLTAGNEWDAFRNGGLSALSSATQESILALRNQNHSWGESLFRQSVNQQYSASISGGTEGHRYYISGGFYDEKGSVYNVDMKRYTLTFNNDFRINSRFKGGLNLLGSATNRQNPVQDADGFNNPTYYARTANPYLQIRDANGAFIYDPDIEGADADAVYIPFNAIEERENTRYTLANKSLKAITYLQYDILHNLSLRTELGMQLEEIGTERYRDQESYSARKLRQTTRYYDSATKTYKYFLPEGGIIENTHNSGFQYNWKSFLTYTKEWASKHELELMGGTELRHSNNSMIATKGFGYNPVTLTTQTILFPNNNDLNNANFRPYAKTIGETSFASFYANGTYTFDKKYNVYGSIRYDGSNMFGVDPKYRFLPIWSLSGSWIASEEEFIKAIPSISNLRLRASYGVQGNIDRNTYPFIVGSYGTGSLLPGTNEQTIVVNTPANDKLRWERTHSWNAGIDLGLWKDRLNITVDYYKRQSSDVIGNSQLALENGFENVSRNWAGISNEGIELTISSRNVETTRFSWSTDFNIAHNSNKLTKVLANPKSYVLDNQEGYPVNSLFVLQTAGLDANGLVQFKGADGNPIAFEQYYGLYDPWADFLPGYMVANNLTPADYRSKFKYMGNMDPRFIGGMTNRFKLDAFDLAVSAAFNLEKWVRRTPSYNPAQVDRGSNQYTELFDALEGSQLPAIGSDNIELNERWMAYSWMNGNDPVNSLRYYDIWAKKMSYVRINSIRLGYTLPSKIGKRIGASNVRFNVEGRNLLVFGTDYDGFFDPETYGDLYAQPITKSFTFGVSARF</sequence>
<evidence type="ECO:0000256" key="7">
    <source>
        <dbReference type="PROSITE-ProRule" id="PRU01360"/>
    </source>
</evidence>
<dbReference type="Pfam" id="PF13715">
    <property type="entry name" value="CarbopepD_reg_2"/>
    <property type="match status" value="1"/>
</dbReference>